<organism evidence="1">
    <name type="scientific">Rhizophora mucronata</name>
    <name type="common">Asiatic mangrove</name>
    <dbReference type="NCBI Taxonomy" id="61149"/>
    <lineage>
        <taxon>Eukaryota</taxon>
        <taxon>Viridiplantae</taxon>
        <taxon>Streptophyta</taxon>
        <taxon>Embryophyta</taxon>
        <taxon>Tracheophyta</taxon>
        <taxon>Spermatophyta</taxon>
        <taxon>Magnoliopsida</taxon>
        <taxon>eudicotyledons</taxon>
        <taxon>Gunneridae</taxon>
        <taxon>Pentapetalae</taxon>
        <taxon>rosids</taxon>
        <taxon>fabids</taxon>
        <taxon>Malpighiales</taxon>
        <taxon>Rhizophoraceae</taxon>
        <taxon>Rhizophora</taxon>
    </lineage>
</organism>
<dbReference type="AlphaFoldDB" id="A0A2P2JAI3"/>
<proteinExistence type="predicted"/>
<name>A0A2P2JAI3_RHIMU</name>
<dbReference type="EMBL" id="GGEC01009995">
    <property type="protein sequence ID" value="MBW90478.1"/>
    <property type="molecule type" value="Transcribed_RNA"/>
</dbReference>
<reference evidence="1" key="1">
    <citation type="submission" date="2018-02" db="EMBL/GenBank/DDBJ databases">
        <title>Rhizophora mucronata_Transcriptome.</title>
        <authorList>
            <person name="Meera S.P."/>
            <person name="Sreeshan A."/>
            <person name="Augustine A."/>
        </authorList>
    </citation>
    <scope>NUCLEOTIDE SEQUENCE</scope>
    <source>
        <tissue evidence="1">Leaf</tissue>
    </source>
</reference>
<protein>
    <submittedName>
        <fullName evidence="1">Uncharacterized protein</fullName>
    </submittedName>
</protein>
<evidence type="ECO:0000313" key="1">
    <source>
        <dbReference type="EMBL" id="MBW90478.1"/>
    </source>
</evidence>
<accession>A0A2P2JAI3</accession>
<sequence length="41" mass="4611">MNSTLVILTFNYVLIINSRFVHTLGPSERGLFTQKSSSQPN</sequence>